<comment type="similarity">
    <text evidence="1 5">Belongs to the FliD family.</text>
</comment>
<keyword evidence="8" id="KW-0969">Cilium</keyword>
<keyword evidence="4 5" id="KW-0975">Bacterial flagellum</keyword>
<dbReference type="RefSeq" id="WP_223677137.1">
    <property type="nucleotide sequence ID" value="NZ_JAINZW010000010.1"/>
</dbReference>
<dbReference type="InterPro" id="IPR010809">
    <property type="entry name" value="FliD_C"/>
</dbReference>
<evidence type="ECO:0000313" key="8">
    <source>
        <dbReference type="EMBL" id="MBZ4040679.1"/>
    </source>
</evidence>
<dbReference type="InterPro" id="IPR040026">
    <property type="entry name" value="FliD"/>
</dbReference>
<proteinExistence type="inferred from homology"/>
<dbReference type="EMBL" id="JAINZW010000010">
    <property type="protein sequence ID" value="MBZ4040679.1"/>
    <property type="molecule type" value="Genomic_DNA"/>
</dbReference>
<evidence type="ECO:0000256" key="1">
    <source>
        <dbReference type="ARBA" id="ARBA00009764"/>
    </source>
</evidence>
<feature type="domain" description="Flagellar hook-associated protein 2 C-terminal" evidence="7">
    <location>
        <begin position="213"/>
        <end position="428"/>
    </location>
</feature>
<dbReference type="Proteomes" id="UP001430954">
    <property type="component" value="Unassembled WGS sequence"/>
</dbReference>
<dbReference type="InterPro" id="IPR003481">
    <property type="entry name" value="FliD_N"/>
</dbReference>
<dbReference type="Pfam" id="PF02465">
    <property type="entry name" value="FliD_N"/>
    <property type="match status" value="1"/>
</dbReference>
<accession>A0ABS7T9X8</accession>
<dbReference type="Pfam" id="PF07195">
    <property type="entry name" value="FliD_C"/>
    <property type="match status" value="1"/>
</dbReference>
<keyword evidence="5" id="KW-0964">Secreted</keyword>
<keyword evidence="8" id="KW-0282">Flagellum</keyword>
<dbReference type="PANTHER" id="PTHR30288:SF0">
    <property type="entry name" value="FLAGELLAR HOOK-ASSOCIATED PROTEIN 2"/>
    <property type="match status" value="1"/>
</dbReference>
<comment type="caution">
    <text evidence="8">The sequence shown here is derived from an EMBL/GenBank/DDBJ whole genome shotgun (WGS) entry which is preliminary data.</text>
</comment>
<evidence type="ECO:0000256" key="2">
    <source>
        <dbReference type="ARBA" id="ARBA00011255"/>
    </source>
</evidence>
<comment type="subcellular location">
    <subcellularLocation>
        <location evidence="5">Secreted</location>
    </subcellularLocation>
    <subcellularLocation>
        <location evidence="5">Bacterial flagellum</location>
    </subcellularLocation>
</comment>
<keyword evidence="8" id="KW-0966">Cell projection</keyword>
<evidence type="ECO:0000256" key="5">
    <source>
        <dbReference type="RuleBase" id="RU362066"/>
    </source>
</evidence>
<feature type="domain" description="Flagellar hook-associated protein 2 N-terminal" evidence="6">
    <location>
        <begin position="6"/>
        <end position="103"/>
    </location>
</feature>
<evidence type="ECO:0000313" key="9">
    <source>
        <dbReference type="Proteomes" id="UP001430954"/>
    </source>
</evidence>
<protein>
    <recommendedName>
        <fullName evidence="5">Flagellar hook-associated protein 2</fullName>
        <shortName evidence="5">HAP2</shortName>
    </recommendedName>
    <alternativeName>
        <fullName evidence="5">Flagellar cap protein</fullName>
    </alternativeName>
</protein>
<keyword evidence="3" id="KW-0175">Coiled coil</keyword>
<organism evidence="8 9">
    <name type="scientific">Novilysobacter selenitireducens</name>
    <dbReference type="NCBI Taxonomy" id="2872639"/>
    <lineage>
        <taxon>Bacteria</taxon>
        <taxon>Pseudomonadati</taxon>
        <taxon>Pseudomonadota</taxon>
        <taxon>Gammaproteobacteria</taxon>
        <taxon>Lysobacterales</taxon>
        <taxon>Lysobacteraceae</taxon>
        <taxon>Novilysobacter</taxon>
    </lineage>
</organism>
<comment type="subunit">
    <text evidence="2 5">Homopentamer.</text>
</comment>
<name>A0ABS7T9X8_9GAMM</name>
<keyword evidence="9" id="KW-1185">Reference proteome</keyword>
<gene>
    <name evidence="8" type="primary">fliD</name>
    <name evidence="8" type="ORF">K6753_14170</name>
</gene>
<evidence type="ECO:0000259" key="7">
    <source>
        <dbReference type="Pfam" id="PF07195"/>
    </source>
</evidence>
<evidence type="ECO:0000256" key="4">
    <source>
        <dbReference type="ARBA" id="ARBA00023143"/>
    </source>
</evidence>
<comment type="function">
    <text evidence="5">Required for morphogenesis and for the elongation of the flagellar filament by facilitating polymerization of the flagellin monomers at the tip of growing filament. Forms a capping structure, which prevents flagellin subunits (transported through the central channel of the flagellum) from leaking out without polymerization at the distal end.</text>
</comment>
<reference evidence="8 9" key="1">
    <citation type="submission" date="2021-09" db="EMBL/GenBank/DDBJ databases">
        <title>Lysobacter sp. 13A isolated from the river sediment.</title>
        <authorList>
            <person name="Liu H."/>
            <person name="Li S."/>
            <person name="Mao S."/>
        </authorList>
    </citation>
    <scope>NUCLEOTIDE SEQUENCE [LARGE SCALE GENOMIC DNA]</scope>
    <source>
        <strain evidence="8 9">13A</strain>
    </source>
</reference>
<sequence>MSAIGSSLDVNGIVSQLVAAERAPTDARNDRTSRQLQAQISALGSLRSAFSTLRTSADALSGNAARNARNVTVEKDAGFTATATAGAALGQYRVEVEALATAQKLASAGFADSESAVGTGTLTLNFGETTLDVEIDGESNTLAGIRDAINVAAGGEGILATIIESDAGSHLVLSASKTGTANAITVTTSGGDGGLSAFTFDGATGGMQQQAAAADAIVHIDGLTRTLSENRIADLVPGVTVELTRAEPGTEFNLGVASDPSAQRNAAKAFVNAYNGAHGAIASATAYNTSTQVAAALNGDAMVRGASRDLRAHLSSNVVELKAVGITVEKDGKLKIDEAAFNKAIAEDPAAVSALFDEETGIGAGVTRTLDTLLDDDGLMDSRSDSLDARTKALDSQRLALDRRMGQVEARYRAQFVALDGLVAQLQSTSNYLAQQLANLPGF</sequence>
<evidence type="ECO:0000259" key="6">
    <source>
        <dbReference type="Pfam" id="PF02465"/>
    </source>
</evidence>
<evidence type="ECO:0000256" key="3">
    <source>
        <dbReference type="ARBA" id="ARBA00023054"/>
    </source>
</evidence>
<dbReference type="PANTHER" id="PTHR30288">
    <property type="entry name" value="FLAGELLAR CAP/ASSEMBLY PROTEIN FLID"/>
    <property type="match status" value="1"/>
</dbReference>